<dbReference type="HOGENOM" id="CLU_014815_3_0_1"/>
<evidence type="ECO:0000256" key="15">
    <source>
        <dbReference type="ARBA" id="ARBA00023204"/>
    </source>
</evidence>
<evidence type="ECO:0000256" key="2">
    <source>
        <dbReference type="ARBA" id="ARBA00004574"/>
    </source>
</evidence>
<keyword evidence="12" id="KW-0779">Telomere</keyword>
<dbReference type="Pfam" id="PF02735">
    <property type="entry name" value="Ku"/>
    <property type="match status" value="1"/>
</dbReference>
<dbReference type="OrthoDB" id="761538at2759"/>
<evidence type="ECO:0000256" key="1">
    <source>
        <dbReference type="ARBA" id="ARBA00004123"/>
    </source>
</evidence>
<dbReference type="CDD" id="cd00788">
    <property type="entry name" value="KU70"/>
    <property type="match status" value="1"/>
</dbReference>
<dbReference type="GO" id="GO:0003684">
    <property type="term" value="F:damaged DNA binding"/>
    <property type="evidence" value="ECO:0007669"/>
    <property type="project" value="InterPro"/>
</dbReference>
<evidence type="ECO:0000256" key="14">
    <source>
        <dbReference type="ARBA" id="ARBA00023172"/>
    </source>
</evidence>
<keyword evidence="7" id="KW-0547">Nucleotide-binding</keyword>
<dbReference type="InterPro" id="IPR047087">
    <property type="entry name" value="KU70_core_dom"/>
</dbReference>
<evidence type="ECO:0000256" key="5">
    <source>
        <dbReference type="ARBA" id="ARBA00021796"/>
    </source>
</evidence>
<evidence type="ECO:0000256" key="7">
    <source>
        <dbReference type="ARBA" id="ARBA00022741"/>
    </source>
</evidence>
<dbReference type="SUPFAM" id="SSF100939">
    <property type="entry name" value="SPOC domain-like"/>
    <property type="match status" value="1"/>
</dbReference>
<dbReference type="SUPFAM" id="SSF53300">
    <property type="entry name" value="vWA-like"/>
    <property type="match status" value="1"/>
</dbReference>
<evidence type="ECO:0000259" key="19">
    <source>
        <dbReference type="SMART" id="SM00559"/>
    </source>
</evidence>
<evidence type="ECO:0000256" key="12">
    <source>
        <dbReference type="ARBA" id="ARBA00022895"/>
    </source>
</evidence>
<dbReference type="InterPro" id="IPR006164">
    <property type="entry name" value="DNA_bd_Ku70/Ku80"/>
</dbReference>
<feature type="domain" description="Ku" evidence="19">
    <location>
        <begin position="351"/>
        <end position="496"/>
    </location>
</feature>
<keyword evidence="21" id="KW-1185">Reference proteome</keyword>
<dbReference type="InterPro" id="IPR036465">
    <property type="entry name" value="vWFA_dom_sf"/>
</dbReference>
<evidence type="ECO:0000256" key="4">
    <source>
        <dbReference type="ARBA" id="ARBA00012551"/>
    </source>
</evidence>
<dbReference type="Gene3D" id="2.40.290.10">
    <property type="match status" value="1"/>
</dbReference>
<feature type="compositionally biased region" description="Basic and acidic residues" evidence="18">
    <location>
        <begin position="1"/>
        <end position="10"/>
    </location>
</feature>
<dbReference type="AlphaFoldDB" id="A0A0C3NZW5"/>
<evidence type="ECO:0000313" key="21">
    <source>
        <dbReference type="Proteomes" id="UP000053257"/>
    </source>
</evidence>
<evidence type="ECO:0000256" key="17">
    <source>
        <dbReference type="ARBA" id="ARBA00031811"/>
    </source>
</evidence>
<sequence>MASYEDWNRIDDEDDEELQDSSWYEGKKDVILFAIDCSESMHEPRDDPEYEDVKTCHVLRALEAAMQIQKRKVIVGPSDSVGIMMFNTTRRNDATDQGSEIKKGNFVFQAISTINSPKVQELIQLIDTARQEPDFLRETFPPLQGSRVPMGDVFTSCNWIMRDGAPKTATKRVFLITNEDNPHSVPGGDRLLTSARTTLIDLTQAGIVVEPFFISSEEKPFDVSRFYSSVLLPTNLVEDDEEDGTLLPEAVSITRMEDLLSQMRFREVPKRALFSIPFELAENFVIGVKGYGLVTEQKKGSYKYFVDLGDRMEVAESRTVYSYQGGKQVDRSKIVYGMGLGEVVGGDKTEDHVDDQGGVTRTTSANSRVFYTADEMKSFRTLGLEPKIKLLGFKSRKELKFEHNVKHSFFIYPDEMTYSGSKRTFSALLKTMIKKKRIALALALTRRNASPVFCTLVPQAEKSEEGGWNEPAGFHLVPLPYADDMRATPDQCLNAARAPDELKDKARQFVEKLTVKNGSYPPDSYPNPALAFHNAQLEASAFREEFDPENFEDLTLPTYESLHKRAGHLIKDWKQALLEDESATLVVEPPAGSRRKAEFLKSKGEPVAGNKAVLVDRVGSWFDTHI</sequence>
<dbReference type="InterPro" id="IPR027388">
    <property type="entry name" value="Ku70_bridge/pillars_dom_sf"/>
</dbReference>
<evidence type="ECO:0000256" key="3">
    <source>
        <dbReference type="ARBA" id="ARBA00005240"/>
    </source>
</evidence>
<keyword evidence="16" id="KW-0539">Nucleus</keyword>
<dbReference type="GO" id="GO:0000781">
    <property type="term" value="C:chromosome, telomeric region"/>
    <property type="evidence" value="ECO:0007669"/>
    <property type="project" value="UniProtKB-SubCell"/>
</dbReference>
<dbReference type="FunFam" id="2.40.290.10:FF:000001">
    <property type="entry name" value="X-ray repair cross complementing 6"/>
    <property type="match status" value="1"/>
</dbReference>
<evidence type="ECO:0000256" key="9">
    <source>
        <dbReference type="ARBA" id="ARBA00022801"/>
    </source>
</evidence>
<dbReference type="Gene3D" id="3.40.50.410">
    <property type="entry name" value="von Willebrand factor, type A domain"/>
    <property type="match status" value="1"/>
</dbReference>
<keyword evidence="14" id="KW-0233">DNA recombination</keyword>
<dbReference type="GO" id="GO:0043564">
    <property type="term" value="C:Ku70:Ku80 complex"/>
    <property type="evidence" value="ECO:0007669"/>
    <property type="project" value="InterPro"/>
</dbReference>
<dbReference type="STRING" id="745531.A0A0C3NZW5"/>
<dbReference type="Proteomes" id="UP000053257">
    <property type="component" value="Unassembled WGS sequence"/>
</dbReference>
<dbReference type="Pfam" id="PF03730">
    <property type="entry name" value="Ku_C"/>
    <property type="match status" value="1"/>
</dbReference>
<keyword evidence="8" id="KW-0227">DNA damage</keyword>
<dbReference type="InterPro" id="IPR005161">
    <property type="entry name" value="Ku_N"/>
</dbReference>
<dbReference type="Gene3D" id="1.10.1600.10">
    <property type="match status" value="1"/>
</dbReference>
<dbReference type="GO" id="GO:0042162">
    <property type="term" value="F:telomeric DNA binding"/>
    <property type="evidence" value="ECO:0007669"/>
    <property type="project" value="InterPro"/>
</dbReference>
<keyword evidence="6" id="KW-0158">Chromosome</keyword>
<keyword evidence="9" id="KW-0378">Hydrolase</keyword>
<dbReference type="InterPro" id="IPR006165">
    <property type="entry name" value="Ku70"/>
</dbReference>
<keyword evidence="15" id="KW-0234">DNA repair</keyword>
<name>A0A0C3NZW5_PHLG1</name>
<feature type="region of interest" description="Disordered" evidence="18">
    <location>
        <begin position="1"/>
        <end position="22"/>
    </location>
</feature>
<dbReference type="PANTHER" id="PTHR12604:SF2">
    <property type="entry name" value="X-RAY REPAIR CROSS-COMPLEMENTING PROTEIN 6"/>
    <property type="match status" value="1"/>
</dbReference>
<keyword evidence="11" id="KW-0067">ATP-binding</keyword>
<evidence type="ECO:0000256" key="13">
    <source>
        <dbReference type="ARBA" id="ARBA00023125"/>
    </source>
</evidence>
<dbReference type="GO" id="GO:0003690">
    <property type="term" value="F:double-stranded DNA binding"/>
    <property type="evidence" value="ECO:0007669"/>
    <property type="project" value="TreeGrafter"/>
</dbReference>
<dbReference type="SMART" id="SM00559">
    <property type="entry name" value="Ku78"/>
    <property type="match status" value="1"/>
</dbReference>
<dbReference type="GO" id="GO:0006310">
    <property type="term" value="P:DNA recombination"/>
    <property type="evidence" value="ECO:0007669"/>
    <property type="project" value="UniProtKB-KW"/>
</dbReference>
<dbReference type="PANTHER" id="PTHR12604">
    <property type="entry name" value="KU AUTOANTIGEN DNA HELICASE"/>
    <property type="match status" value="1"/>
</dbReference>
<evidence type="ECO:0000256" key="6">
    <source>
        <dbReference type="ARBA" id="ARBA00022454"/>
    </source>
</evidence>
<gene>
    <name evidence="20" type="ORF">PHLGIDRAFT_173036</name>
</gene>
<reference evidence="20 21" key="1">
    <citation type="journal article" date="2014" name="PLoS Genet.">
        <title>Analysis of the Phlebiopsis gigantea genome, transcriptome and secretome provides insight into its pioneer colonization strategies of wood.</title>
        <authorList>
            <person name="Hori C."/>
            <person name="Ishida T."/>
            <person name="Igarashi K."/>
            <person name="Samejima M."/>
            <person name="Suzuki H."/>
            <person name="Master E."/>
            <person name="Ferreira P."/>
            <person name="Ruiz-Duenas F.J."/>
            <person name="Held B."/>
            <person name="Canessa P."/>
            <person name="Larrondo L.F."/>
            <person name="Schmoll M."/>
            <person name="Druzhinina I.S."/>
            <person name="Kubicek C.P."/>
            <person name="Gaskell J.A."/>
            <person name="Kersten P."/>
            <person name="St John F."/>
            <person name="Glasner J."/>
            <person name="Sabat G."/>
            <person name="Splinter BonDurant S."/>
            <person name="Syed K."/>
            <person name="Yadav J."/>
            <person name="Mgbeahuruike A.C."/>
            <person name="Kovalchuk A."/>
            <person name="Asiegbu F.O."/>
            <person name="Lackner G."/>
            <person name="Hoffmeister D."/>
            <person name="Rencoret J."/>
            <person name="Gutierrez A."/>
            <person name="Sun H."/>
            <person name="Lindquist E."/>
            <person name="Barry K."/>
            <person name="Riley R."/>
            <person name="Grigoriev I.V."/>
            <person name="Henrissat B."/>
            <person name="Kues U."/>
            <person name="Berka R.M."/>
            <person name="Martinez A.T."/>
            <person name="Covert S.F."/>
            <person name="Blanchette R.A."/>
            <person name="Cullen D."/>
        </authorList>
    </citation>
    <scope>NUCLEOTIDE SEQUENCE [LARGE SCALE GENOMIC DNA]</scope>
    <source>
        <strain evidence="20 21">11061_1 CR5-6</strain>
    </source>
</reference>
<dbReference type="GO" id="GO:0016787">
    <property type="term" value="F:hydrolase activity"/>
    <property type="evidence" value="ECO:0007669"/>
    <property type="project" value="UniProtKB-KW"/>
</dbReference>
<evidence type="ECO:0000313" key="20">
    <source>
        <dbReference type="EMBL" id="KIP11019.1"/>
    </source>
</evidence>
<dbReference type="Pfam" id="PF03731">
    <property type="entry name" value="Ku_N"/>
    <property type="match status" value="1"/>
</dbReference>
<protein>
    <recommendedName>
        <fullName evidence="5">ATP-dependent DNA helicase II subunit 1</fullName>
        <ecNumber evidence="4">3.6.4.12</ecNumber>
    </recommendedName>
    <alternativeName>
        <fullName evidence="17">ATP-dependent DNA helicase II subunit Ku70</fullName>
    </alternativeName>
</protein>
<evidence type="ECO:0000256" key="16">
    <source>
        <dbReference type="ARBA" id="ARBA00023242"/>
    </source>
</evidence>
<evidence type="ECO:0000256" key="8">
    <source>
        <dbReference type="ARBA" id="ARBA00022763"/>
    </source>
</evidence>
<dbReference type="GO" id="GO:0000723">
    <property type="term" value="P:telomere maintenance"/>
    <property type="evidence" value="ECO:0007669"/>
    <property type="project" value="InterPro"/>
</dbReference>
<keyword evidence="10" id="KW-0347">Helicase</keyword>
<dbReference type="GO" id="GO:0005524">
    <property type="term" value="F:ATP binding"/>
    <property type="evidence" value="ECO:0007669"/>
    <property type="project" value="UniProtKB-KW"/>
</dbReference>
<dbReference type="GO" id="GO:0003678">
    <property type="term" value="F:DNA helicase activity"/>
    <property type="evidence" value="ECO:0007669"/>
    <property type="project" value="UniProtKB-EC"/>
</dbReference>
<dbReference type="EC" id="3.6.4.12" evidence="4"/>
<evidence type="ECO:0000256" key="10">
    <source>
        <dbReference type="ARBA" id="ARBA00022806"/>
    </source>
</evidence>
<keyword evidence="13" id="KW-0238">DNA-binding</keyword>
<dbReference type="GO" id="GO:0006303">
    <property type="term" value="P:double-strand break repair via nonhomologous end joining"/>
    <property type="evidence" value="ECO:0007669"/>
    <property type="project" value="InterPro"/>
</dbReference>
<comment type="similarity">
    <text evidence="3">Belongs to the ku70 family.</text>
</comment>
<evidence type="ECO:0000256" key="11">
    <source>
        <dbReference type="ARBA" id="ARBA00022840"/>
    </source>
</evidence>
<dbReference type="InterPro" id="IPR016194">
    <property type="entry name" value="SPOC-like_C_dom_sf"/>
</dbReference>
<evidence type="ECO:0000256" key="18">
    <source>
        <dbReference type="SAM" id="MobiDB-lite"/>
    </source>
</evidence>
<dbReference type="InterPro" id="IPR005160">
    <property type="entry name" value="Ku_C"/>
</dbReference>
<comment type="subcellular location">
    <subcellularLocation>
        <location evidence="2">Chromosome</location>
        <location evidence="2">Telomere</location>
    </subcellularLocation>
    <subcellularLocation>
        <location evidence="1">Nucleus</location>
    </subcellularLocation>
</comment>
<dbReference type="PIRSF" id="PIRSF003033">
    <property type="entry name" value="Ku70"/>
    <property type="match status" value="1"/>
</dbReference>
<proteinExistence type="inferred from homology"/>
<dbReference type="Gene3D" id="4.10.970.10">
    <property type="entry name" value="Ku70, bridge and pillars"/>
    <property type="match status" value="1"/>
</dbReference>
<organism evidence="20 21">
    <name type="scientific">Phlebiopsis gigantea (strain 11061_1 CR5-6)</name>
    <name type="common">White-rot fungus</name>
    <name type="synonym">Peniophora gigantea</name>
    <dbReference type="NCBI Taxonomy" id="745531"/>
    <lineage>
        <taxon>Eukaryota</taxon>
        <taxon>Fungi</taxon>
        <taxon>Dikarya</taxon>
        <taxon>Basidiomycota</taxon>
        <taxon>Agaricomycotina</taxon>
        <taxon>Agaricomycetes</taxon>
        <taxon>Polyporales</taxon>
        <taxon>Phanerochaetaceae</taxon>
        <taxon>Phlebiopsis</taxon>
    </lineage>
</organism>
<dbReference type="EMBL" id="KN840449">
    <property type="protein sequence ID" value="KIP11019.1"/>
    <property type="molecule type" value="Genomic_DNA"/>
</dbReference>
<accession>A0A0C3NZW5</accession>